<evidence type="ECO:0000256" key="2">
    <source>
        <dbReference type="SAM" id="Phobius"/>
    </source>
</evidence>
<keyword evidence="2" id="KW-1133">Transmembrane helix</keyword>
<reference evidence="4" key="1">
    <citation type="journal article" date="2020" name="Stud. Mycol.">
        <title>101 Dothideomycetes genomes: a test case for predicting lifestyles and emergence of pathogens.</title>
        <authorList>
            <person name="Haridas S."/>
            <person name="Albert R."/>
            <person name="Binder M."/>
            <person name="Bloem J."/>
            <person name="Labutti K."/>
            <person name="Salamov A."/>
            <person name="Andreopoulos B."/>
            <person name="Baker S."/>
            <person name="Barry K."/>
            <person name="Bills G."/>
            <person name="Bluhm B."/>
            <person name="Cannon C."/>
            <person name="Castanera R."/>
            <person name="Culley D."/>
            <person name="Daum C."/>
            <person name="Ezra D."/>
            <person name="Gonzalez J."/>
            <person name="Henrissat B."/>
            <person name="Kuo A."/>
            <person name="Liang C."/>
            <person name="Lipzen A."/>
            <person name="Lutzoni F."/>
            <person name="Magnuson J."/>
            <person name="Mondo S."/>
            <person name="Nolan M."/>
            <person name="Ohm R."/>
            <person name="Pangilinan J."/>
            <person name="Park H.-J."/>
            <person name="Ramirez L."/>
            <person name="Alfaro M."/>
            <person name="Sun H."/>
            <person name="Tritt A."/>
            <person name="Yoshinaga Y."/>
            <person name="Zwiers L.-H."/>
            <person name="Turgeon B."/>
            <person name="Goodwin S."/>
            <person name="Spatafora J."/>
            <person name="Crous P."/>
            <person name="Grigoriev I."/>
        </authorList>
    </citation>
    <scope>NUCLEOTIDE SEQUENCE</scope>
    <source>
        <strain evidence="4">CBS 122368</strain>
    </source>
</reference>
<gene>
    <name evidence="4" type="ORF">BU26DRAFT_566406</name>
</gene>
<keyword evidence="5" id="KW-1185">Reference proteome</keyword>
<evidence type="ECO:0000313" key="5">
    <source>
        <dbReference type="Proteomes" id="UP000800094"/>
    </source>
</evidence>
<dbReference type="GeneID" id="54586848"/>
<feature type="signal peptide" evidence="3">
    <location>
        <begin position="1"/>
        <end position="26"/>
    </location>
</feature>
<feature type="compositionally biased region" description="Low complexity" evidence="1">
    <location>
        <begin position="165"/>
        <end position="178"/>
    </location>
</feature>
<keyword evidence="2" id="KW-0472">Membrane</keyword>
<name>A0A6A6IB39_9PLEO</name>
<keyword evidence="2" id="KW-0812">Transmembrane</keyword>
<proteinExistence type="predicted"/>
<dbReference type="AlphaFoldDB" id="A0A6A6IB39"/>
<feature type="region of interest" description="Disordered" evidence="1">
    <location>
        <begin position="145"/>
        <end position="178"/>
    </location>
</feature>
<feature type="compositionally biased region" description="Gly residues" evidence="1">
    <location>
        <begin position="149"/>
        <end position="164"/>
    </location>
</feature>
<feature type="region of interest" description="Disordered" evidence="1">
    <location>
        <begin position="242"/>
        <end position="291"/>
    </location>
</feature>
<feature type="transmembrane region" description="Helical" evidence="2">
    <location>
        <begin position="186"/>
        <end position="208"/>
    </location>
</feature>
<evidence type="ECO:0000256" key="3">
    <source>
        <dbReference type="SAM" id="SignalP"/>
    </source>
</evidence>
<organism evidence="4 5">
    <name type="scientific">Trematosphaeria pertusa</name>
    <dbReference type="NCBI Taxonomy" id="390896"/>
    <lineage>
        <taxon>Eukaryota</taxon>
        <taxon>Fungi</taxon>
        <taxon>Dikarya</taxon>
        <taxon>Ascomycota</taxon>
        <taxon>Pezizomycotina</taxon>
        <taxon>Dothideomycetes</taxon>
        <taxon>Pleosporomycetidae</taxon>
        <taxon>Pleosporales</taxon>
        <taxon>Massarineae</taxon>
        <taxon>Trematosphaeriaceae</taxon>
        <taxon>Trematosphaeria</taxon>
    </lineage>
</organism>
<dbReference type="RefSeq" id="XP_033682431.1">
    <property type="nucleotide sequence ID" value="XM_033833518.1"/>
</dbReference>
<dbReference type="Proteomes" id="UP000800094">
    <property type="component" value="Unassembled WGS sequence"/>
</dbReference>
<evidence type="ECO:0008006" key="6">
    <source>
        <dbReference type="Google" id="ProtNLM"/>
    </source>
</evidence>
<accession>A0A6A6IB39</accession>
<sequence>MASRSRKAFYQQSLFAVLLSLHTAYAQVGTVTQDITTISAFPLQKDCAQSCFVRTGACPYDVLGSEIGCATVGGCRNSGWQATNDCYCRPDLQVPAQSYLTSCIEYYCSVGDYSIDASTAGGIYAQYCSEKGYTSQAAPATVEATTTGGASGGTKTAGGVGGVTGPTATSTSSSSSSSKSLSITEIIGIVVGSLAALIFLLVIGKYVLKTCAGTRPPKVQQWPHYQQPPPPPVQQQQPIYPQMPQSYYGAPTFPQRDADDIGPDDSVSMVSGMPRPAPTLLSGMQGPPPRY</sequence>
<dbReference type="EMBL" id="ML987197">
    <property type="protein sequence ID" value="KAF2247427.1"/>
    <property type="molecule type" value="Genomic_DNA"/>
</dbReference>
<dbReference type="OrthoDB" id="5421290at2759"/>
<feature type="chain" id="PRO_5025470056" description="Extracellular membrane protein CFEM domain-containing protein" evidence="3">
    <location>
        <begin position="27"/>
        <end position="291"/>
    </location>
</feature>
<evidence type="ECO:0000313" key="4">
    <source>
        <dbReference type="EMBL" id="KAF2247427.1"/>
    </source>
</evidence>
<keyword evidence="3" id="KW-0732">Signal</keyword>
<protein>
    <recommendedName>
        <fullName evidence="6">Extracellular membrane protein CFEM domain-containing protein</fullName>
    </recommendedName>
</protein>
<evidence type="ECO:0000256" key="1">
    <source>
        <dbReference type="SAM" id="MobiDB-lite"/>
    </source>
</evidence>